<accession>A0A438DIS6</accession>
<dbReference type="InterPro" id="IPR003959">
    <property type="entry name" value="ATPase_AAA_core"/>
</dbReference>
<dbReference type="Pfam" id="PF25568">
    <property type="entry name" value="AAA_lid_At3g28540"/>
    <property type="match status" value="1"/>
</dbReference>
<dbReference type="SUPFAM" id="SSF52540">
    <property type="entry name" value="P-loop containing nucleoside triphosphate hydrolases"/>
    <property type="match status" value="1"/>
</dbReference>
<evidence type="ECO:0000313" key="4">
    <source>
        <dbReference type="Proteomes" id="UP000288805"/>
    </source>
</evidence>
<dbReference type="InterPro" id="IPR058017">
    <property type="entry name" value="At3g28540-like_C"/>
</dbReference>
<comment type="caution">
    <text evidence="3">The sequence shown here is derived from an EMBL/GenBank/DDBJ whole genome shotgun (WGS) entry which is preliminary data.</text>
</comment>
<feature type="domain" description="ATPase AAA-type core" evidence="1">
    <location>
        <begin position="262"/>
        <end position="356"/>
    </location>
</feature>
<reference evidence="3 4" key="1">
    <citation type="journal article" date="2018" name="PLoS Genet.">
        <title>Population sequencing reveals clonal diversity and ancestral inbreeding in the grapevine cultivar Chardonnay.</title>
        <authorList>
            <person name="Roach M.J."/>
            <person name="Johnson D.L."/>
            <person name="Bohlmann J."/>
            <person name="van Vuuren H.J."/>
            <person name="Jones S.J."/>
            <person name="Pretorius I.S."/>
            <person name="Schmidt S.A."/>
            <person name="Borneman A.R."/>
        </authorList>
    </citation>
    <scope>NUCLEOTIDE SEQUENCE [LARGE SCALE GENOMIC DNA]</scope>
    <source>
        <strain evidence="4">cv. Chardonnay</strain>
        <tissue evidence="3">Leaf</tissue>
    </source>
</reference>
<name>A0A438DIS6_VITVI</name>
<sequence>MSTGCCSGNSEQGGIGCRGYLHTQILNYSPSSICFSYDERLDPVFLRPGHMDMHIHMSYCTPSGFKILAANYLNINSHPLYTKIEKLMIEVGVTQQRLQKSSRNARKSMLLLKELSNSWKGRRCSQMRSIFSLTSMLSAPTVLSTYTTFAASAMLVQTMLSEIQTAITQIIPLKPGENLVQDWKPSCEIFLHTKIPPSVQKLKVKWEMVYTKKQSNEARDYESRSIELSFPKKNMKKILSSYLPFVVDRSEAFIEENKSSPVSVATQEFRRLLVSIRNQSILVIEDIDCSSELQGQQAEGHNLNDSQLMLSELLNSIDGLWSSCGDKQIIVLNNYHKERLDPGLLRPGCLDMHIHMS</sequence>
<dbReference type="AlphaFoldDB" id="A0A438DIS6"/>
<dbReference type="Proteomes" id="UP000288805">
    <property type="component" value="Unassembled WGS sequence"/>
</dbReference>
<gene>
    <name evidence="3" type="primary">VvCHDh000327_4</name>
    <name evidence="3" type="ORF">CK203_077035</name>
</gene>
<dbReference type="Gene3D" id="6.10.280.40">
    <property type="match status" value="1"/>
</dbReference>
<protein>
    <submittedName>
        <fullName evidence="3">AAA-ATPase</fullName>
    </submittedName>
</protein>
<feature type="domain" description="AAA+ ATPase At3g28540-like C-terminal" evidence="2">
    <location>
        <begin position="60"/>
        <end position="94"/>
    </location>
</feature>
<dbReference type="InterPro" id="IPR050747">
    <property type="entry name" value="Mitochondrial_chaperone_BCS1"/>
</dbReference>
<evidence type="ECO:0000313" key="3">
    <source>
        <dbReference type="EMBL" id="RVW35380.1"/>
    </source>
</evidence>
<dbReference type="InterPro" id="IPR027417">
    <property type="entry name" value="P-loop_NTPase"/>
</dbReference>
<proteinExistence type="predicted"/>
<evidence type="ECO:0000259" key="1">
    <source>
        <dbReference type="Pfam" id="PF00004"/>
    </source>
</evidence>
<dbReference type="GO" id="GO:0005524">
    <property type="term" value="F:ATP binding"/>
    <property type="evidence" value="ECO:0007669"/>
    <property type="project" value="InterPro"/>
</dbReference>
<organism evidence="3 4">
    <name type="scientific">Vitis vinifera</name>
    <name type="common">Grape</name>
    <dbReference type="NCBI Taxonomy" id="29760"/>
    <lineage>
        <taxon>Eukaryota</taxon>
        <taxon>Viridiplantae</taxon>
        <taxon>Streptophyta</taxon>
        <taxon>Embryophyta</taxon>
        <taxon>Tracheophyta</taxon>
        <taxon>Spermatophyta</taxon>
        <taxon>Magnoliopsida</taxon>
        <taxon>eudicotyledons</taxon>
        <taxon>Gunneridae</taxon>
        <taxon>Pentapetalae</taxon>
        <taxon>rosids</taxon>
        <taxon>Vitales</taxon>
        <taxon>Vitaceae</taxon>
        <taxon>Viteae</taxon>
        <taxon>Vitis</taxon>
    </lineage>
</organism>
<evidence type="ECO:0000259" key="2">
    <source>
        <dbReference type="Pfam" id="PF25568"/>
    </source>
</evidence>
<dbReference type="PANTHER" id="PTHR23070">
    <property type="entry name" value="BCS1 AAA-TYPE ATPASE"/>
    <property type="match status" value="1"/>
</dbReference>
<dbReference type="EMBL" id="QGNW01001606">
    <property type="protein sequence ID" value="RVW35380.1"/>
    <property type="molecule type" value="Genomic_DNA"/>
</dbReference>
<dbReference type="Gene3D" id="3.40.50.300">
    <property type="entry name" value="P-loop containing nucleotide triphosphate hydrolases"/>
    <property type="match status" value="1"/>
</dbReference>
<dbReference type="GO" id="GO:0016887">
    <property type="term" value="F:ATP hydrolysis activity"/>
    <property type="evidence" value="ECO:0007669"/>
    <property type="project" value="InterPro"/>
</dbReference>
<dbReference type="Pfam" id="PF00004">
    <property type="entry name" value="AAA"/>
    <property type="match status" value="1"/>
</dbReference>